<dbReference type="GeneID" id="6073860"/>
<dbReference type="EMBL" id="DS547096">
    <property type="protein sequence ID" value="EDR11235.1"/>
    <property type="molecule type" value="Genomic_DNA"/>
</dbReference>
<dbReference type="RefSeq" id="XP_001878536.1">
    <property type="nucleotide sequence ID" value="XM_001878501.1"/>
</dbReference>
<reference evidence="2 3" key="1">
    <citation type="journal article" date="2008" name="Nature">
        <title>The genome of Laccaria bicolor provides insights into mycorrhizal symbiosis.</title>
        <authorList>
            <person name="Martin F."/>
            <person name="Aerts A."/>
            <person name="Ahren D."/>
            <person name="Brun A."/>
            <person name="Danchin E.G.J."/>
            <person name="Duchaussoy F."/>
            <person name="Gibon J."/>
            <person name="Kohler A."/>
            <person name="Lindquist E."/>
            <person name="Pereda V."/>
            <person name="Salamov A."/>
            <person name="Shapiro H.J."/>
            <person name="Wuyts J."/>
            <person name="Blaudez D."/>
            <person name="Buee M."/>
            <person name="Brokstein P."/>
            <person name="Canbaeck B."/>
            <person name="Cohen D."/>
            <person name="Courty P.E."/>
            <person name="Coutinho P.M."/>
            <person name="Delaruelle C."/>
            <person name="Detter J.C."/>
            <person name="Deveau A."/>
            <person name="DiFazio S."/>
            <person name="Duplessis S."/>
            <person name="Fraissinet-Tachet L."/>
            <person name="Lucic E."/>
            <person name="Frey-Klett P."/>
            <person name="Fourrey C."/>
            <person name="Feussner I."/>
            <person name="Gay G."/>
            <person name="Grimwood J."/>
            <person name="Hoegger P.J."/>
            <person name="Jain P."/>
            <person name="Kilaru S."/>
            <person name="Labbe J."/>
            <person name="Lin Y.C."/>
            <person name="Legue V."/>
            <person name="Le Tacon F."/>
            <person name="Marmeisse R."/>
            <person name="Melayah D."/>
            <person name="Montanini B."/>
            <person name="Muratet M."/>
            <person name="Nehls U."/>
            <person name="Niculita-Hirzel H."/>
            <person name="Oudot-Le Secq M.P."/>
            <person name="Peter M."/>
            <person name="Quesneville H."/>
            <person name="Rajashekar B."/>
            <person name="Reich M."/>
            <person name="Rouhier N."/>
            <person name="Schmutz J."/>
            <person name="Yin T."/>
            <person name="Chalot M."/>
            <person name="Henrissat B."/>
            <person name="Kuees U."/>
            <person name="Lucas S."/>
            <person name="Van de Peer Y."/>
            <person name="Podila G.K."/>
            <person name="Polle A."/>
            <person name="Pukkila P.J."/>
            <person name="Richardson P.M."/>
            <person name="Rouze P."/>
            <person name="Sanders I.R."/>
            <person name="Stajich J.E."/>
            <person name="Tunlid A."/>
            <person name="Tuskan G."/>
            <person name="Grigoriev I.V."/>
        </authorList>
    </citation>
    <scope>NUCLEOTIDE SEQUENCE [LARGE SCALE GENOMIC DNA]</scope>
    <source>
        <strain evidence="3">S238N-H82 / ATCC MYA-4686</strain>
    </source>
</reference>
<feature type="region of interest" description="Disordered" evidence="1">
    <location>
        <begin position="38"/>
        <end position="80"/>
    </location>
</feature>
<feature type="region of interest" description="Disordered" evidence="1">
    <location>
        <begin position="110"/>
        <end position="138"/>
    </location>
</feature>
<feature type="region of interest" description="Disordered" evidence="1">
    <location>
        <begin position="512"/>
        <end position="550"/>
    </location>
</feature>
<dbReference type="Proteomes" id="UP000001194">
    <property type="component" value="Unassembled WGS sequence"/>
</dbReference>
<dbReference type="HOGENOM" id="CLU_360581_0_0_1"/>
<name>B0D379_LACBS</name>
<protein>
    <submittedName>
        <fullName evidence="2">Predicted protein</fullName>
    </submittedName>
</protein>
<feature type="compositionally biased region" description="Polar residues" evidence="1">
    <location>
        <begin position="128"/>
        <end position="138"/>
    </location>
</feature>
<evidence type="ECO:0000313" key="3">
    <source>
        <dbReference type="Proteomes" id="UP000001194"/>
    </source>
</evidence>
<sequence length="776" mass="86858">MSDQSNKKRIRLAPPPTREIAAIRLPVPDGQIFGLTSHEANAGGLGTPRRGKRGLDGKQRVKQMDLTRRKGKDAEASSQNTTADIGETAVLDMQQMDTAVLEIMDTAETMGDDESRRKNMELTEEQPSHANALSNSEWPNINSDCTEEAYSAYVDGVFDDELPFYPLTPTIFVVAGWSERTLMCNTHWYHLQVTGIGDELVVVCLDCVHTRFILEFIDVKFPPEGDVDPVYNDHEVILYSRHKQNNSPNLEWVNYFSVPSSDKNQTSLKSRAIVQYVGNDDGNGDWWCSRDSSQRCAHTAACYSLLTLGDGTGHGKIRNIAWVTSRRRHYQVMQSLLPFASVEMFSLAWFSFVKLQEFIGDIAPQKDSRYIATQQAIPGRTLRDAIRKICHQSVKGLLSQTIDKFSIEGLDSEDDDNDMSEMENKRLQKLQKQVAKKIEDFNERLATIPLILDGLSNVSSGLKDLFQTEFGVFTLREGIEPDIAYRRLFLNVPTVDLELVFPEDEWIERMSGTGAKPKAQPPPQKGKVAANRQNRTAEPEVQERGKTRATGAVDLDEDEQEIGDSEKGRSYLEEKLLLVPSGAPLTLGTLATTLHQIAALPGVTLPVINAVRAVAFLLREVELGAVAEDIRDIANAQFNDMTTDLREFTEGLRVKVMEELEKKTEVLKERTVELAEVVEKAAQQAGNAANSPYRDALHRGLSGAPMDANPRLAAKENIRQRQSLVDIPQESSFRNCANLVLVGKFSEAMAKATEQKRWVVYTFMIKTRHMPGRRCV</sequence>
<evidence type="ECO:0000256" key="1">
    <source>
        <dbReference type="SAM" id="MobiDB-lite"/>
    </source>
</evidence>
<accession>B0D379</accession>
<dbReference type="OrthoDB" id="4230923at2759"/>
<dbReference type="InParanoid" id="B0D379"/>
<gene>
    <name evidence="2" type="ORF">LACBIDRAFT_324841</name>
</gene>
<feature type="compositionally biased region" description="Basic and acidic residues" evidence="1">
    <location>
        <begin position="535"/>
        <end position="546"/>
    </location>
</feature>
<organism evidence="3">
    <name type="scientific">Laccaria bicolor (strain S238N-H82 / ATCC MYA-4686)</name>
    <name type="common">Bicoloured deceiver</name>
    <name type="synonym">Laccaria laccata var. bicolor</name>
    <dbReference type="NCBI Taxonomy" id="486041"/>
    <lineage>
        <taxon>Eukaryota</taxon>
        <taxon>Fungi</taxon>
        <taxon>Dikarya</taxon>
        <taxon>Basidiomycota</taxon>
        <taxon>Agaricomycotina</taxon>
        <taxon>Agaricomycetes</taxon>
        <taxon>Agaricomycetidae</taxon>
        <taxon>Agaricales</taxon>
        <taxon>Agaricineae</taxon>
        <taxon>Hydnangiaceae</taxon>
        <taxon>Laccaria</taxon>
    </lineage>
</organism>
<keyword evidence="3" id="KW-1185">Reference proteome</keyword>
<dbReference type="KEGG" id="lbc:LACBIDRAFT_324841"/>
<evidence type="ECO:0000313" key="2">
    <source>
        <dbReference type="EMBL" id="EDR11235.1"/>
    </source>
</evidence>
<feature type="compositionally biased region" description="Basic and acidic residues" evidence="1">
    <location>
        <begin position="53"/>
        <end position="75"/>
    </location>
</feature>
<dbReference type="AlphaFoldDB" id="B0D379"/>
<proteinExistence type="predicted"/>